<evidence type="ECO:0000313" key="1">
    <source>
        <dbReference type="EMBL" id="KEQ69996.1"/>
    </source>
</evidence>
<dbReference type="EMBL" id="KL584719">
    <property type="protein sequence ID" value="KEQ69996.1"/>
    <property type="molecule type" value="Genomic_DNA"/>
</dbReference>
<name>A0A074X5Y6_9PEZI</name>
<dbReference type="RefSeq" id="XP_013424218.1">
    <property type="nucleotide sequence ID" value="XM_013568764.1"/>
</dbReference>
<dbReference type="AlphaFoldDB" id="A0A074X5Y6"/>
<organism evidence="1 2">
    <name type="scientific">Aureobasidium namibiae CBS 147.97</name>
    <dbReference type="NCBI Taxonomy" id="1043004"/>
    <lineage>
        <taxon>Eukaryota</taxon>
        <taxon>Fungi</taxon>
        <taxon>Dikarya</taxon>
        <taxon>Ascomycota</taxon>
        <taxon>Pezizomycotina</taxon>
        <taxon>Dothideomycetes</taxon>
        <taxon>Dothideomycetidae</taxon>
        <taxon>Dothideales</taxon>
        <taxon>Saccotheciaceae</taxon>
        <taxon>Aureobasidium</taxon>
    </lineage>
</organism>
<dbReference type="GeneID" id="25417471"/>
<proteinExistence type="predicted"/>
<reference evidence="1 2" key="1">
    <citation type="journal article" date="2014" name="BMC Genomics">
        <title>Genome sequencing of four Aureobasidium pullulans varieties: biotechnological potential, stress tolerance, and description of new species.</title>
        <authorList>
            <person name="Gostin Ar C."/>
            <person name="Ohm R.A."/>
            <person name="Kogej T."/>
            <person name="Sonjak S."/>
            <person name="Turk M."/>
            <person name="Zajc J."/>
            <person name="Zalar P."/>
            <person name="Grube M."/>
            <person name="Sun H."/>
            <person name="Han J."/>
            <person name="Sharma A."/>
            <person name="Chiniquy J."/>
            <person name="Ngan C.Y."/>
            <person name="Lipzen A."/>
            <person name="Barry K."/>
            <person name="Grigoriev I.V."/>
            <person name="Gunde-Cimerman N."/>
        </authorList>
    </citation>
    <scope>NUCLEOTIDE SEQUENCE [LARGE SCALE GENOMIC DNA]</scope>
    <source>
        <strain evidence="1 2">CBS 147.97</strain>
    </source>
</reference>
<dbReference type="Proteomes" id="UP000027730">
    <property type="component" value="Unassembled WGS sequence"/>
</dbReference>
<keyword evidence="2" id="KW-1185">Reference proteome</keyword>
<dbReference type="HOGENOM" id="CLU_1635041_0_0_1"/>
<dbReference type="OrthoDB" id="3847287at2759"/>
<gene>
    <name evidence="1" type="ORF">M436DRAFT_85043</name>
</gene>
<evidence type="ECO:0000313" key="2">
    <source>
        <dbReference type="Proteomes" id="UP000027730"/>
    </source>
</evidence>
<accession>A0A074X5Y6</accession>
<sequence>MSSTNNTSAAAVPEYRKKVVKTMNEQEAKKKEGINLLIPQPSPHGHARMYHDYKWTNAERNRFNSDGTLPFNFDNVPPNLAPTPIGMWIFDGRGSTDTSMPEIEVDPVPDLERNKAIVVVDFGIPEYLCMIPPGLCRLVATTPGKARLAMNAFTASHPNGTQEHFPAE</sequence>
<protein>
    <submittedName>
        <fullName evidence="1">Uncharacterized protein</fullName>
    </submittedName>
</protein>